<dbReference type="InterPro" id="IPR007060">
    <property type="entry name" value="FtsL/DivIC"/>
</dbReference>
<keyword evidence="3" id="KW-1133">Transmembrane helix</keyword>
<feature type="coiled-coil region" evidence="1">
    <location>
        <begin position="46"/>
        <end position="73"/>
    </location>
</feature>
<gene>
    <name evidence="4" type="ORF">UX20_C0004G0031</name>
</gene>
<dbReference type="Proteomes" id="UP000034911">
    <property type="component" value="Unassembled WGS sequence"/>
</dbReference>
<dbReference type="STRING" id="1619050.UX20_C0004G0031"/>
<keyword evidence="3" id="KW-0812">Transmembrane</keyword>
<evidence type="ECO:0000256" key="3">
    <source>
        <dbReference type="SAM" id="Phobius"/>
    </source>
</evidence>
<sequence>MISRGNSTKHFLRSFIFAFVMCVVATLFLFGFLKASMQDYVVRKEIKALEHEKAQLSQNKLNLLERLQDAKSDSFVEKEARLKFGLQKPGESVILFNTGDTGPEEGKTTSTTKDTTSNAGDWRRYFFHIN</sequence>
<evidence type="ECO:0000313" key="4">
    <source>
        <dbReference type="EMBL" id="KKU14204.1"/>
    </source>
</evidence>
<protein>
    <submittedName>
        <fullName evidence="4">Septum formation initiator</fullName>
    </submittedName>
</protein>
<feature type="region of interest" description="Disordered" evidence="2">
    <location>
        <begin position="96"/>
        <end position="116"/>
    </location>
</feature>
<dbReference type="EMBL" id="LCLH01000004">
    <property type="protein sequence ID" value="KKU14204.1"/>
    <property type="molecule type" value="Genomic_DNA"/>
</dbReference>
<organism evidence="4 5">
    <name type="scientific">Candidatus Magasanikbacteria bacterium GW2011_GWC2_45_8</name>
    <dbReference type="NCBI Taxonomy" id="1619050"/>
    <lineage>
        <taxon>Bacteria</taxon>
        <taxon>Candidatus Magasanikiibacteriota</taxon>
    </lineage>
</organism>
<accession>A0A0G1N147</accession>
<evidence type="ECO:0000256" key="1">
    <source>
        <dbReference type="SAM" id="Coils"/>
    </source>
</evidence>
<dbReference type="Pfam" id="PF04977">
    <property type="entry name" value="DivIC"/>
    <property type="match status" value="1"/>
</dbReference>
<evidence type="ECO:0000256" key="2">
    <source>
        <dbReference type="SAM" id="MobiDB-lite"/>
    </source>
</evidence>
<reference evidence="4 5" key="1">
    <citation type="journal article" date="2015" name="Nature">
        <title>rRNA introns, odd ribosomes, and small enigmatic genomes across a large radiation of phyla.</title>
        <authorList>
            <person name="Brown C.T."/>
            <person name="Hug L.A."/>
            <person name="Thomas B.C."/>
            <person name="Sharon I."/>
            <person name="Castelle C.J."/>
            <person name="Singh A."/>
            <person name="Wilkins M.J."/>
            <person name="Williams K.H."/>
            <person name="Banfield J.F."/>
        </authorList>
    </citation>
    <scope>NUCLEOTIDE SEQUENCE [LARGE SCALE GENOMIC DNA]</scope>
</reference>
<name>A0A0G1N147_9BACT</name>
<keyword evidence="1" id="KW-0175">Coiled coil</keyword>
<evidence type="ECO:0000313" key="5">
    <source>
        <dbReference type="Proteomes" id="UP000034911"/>
    </source>
</evidence>
<keyword evidence="3" id="KW-0472">Membrane</keyword>
<dbReference type="AlphaFoldDB" id="A0A0G1N147"/>
<comment type="caution">
    <text evidence="4">The sequence shown here is derived from an EMBL/GenBank/DDBJ whole genome shotgun (WGS) entry which is preliminary data.</text>
</comment>
<feature type="transmembrane region" description="Helical" evidence="3">
    <location>
        <begin position="12"/>
        <end position="33"/>
    </location>
</feature>
<proteinExistence type="predicted"/>